<dbReference type="PANTHER" id="PTHR40590">
    <property type="entry name" value="CYTOPLASMIC PROTEIN-RELATED"/>
    <property type="match status" value="1"/>
</dbReference>
<dbReference type="InterPro" id="IPR047111">
    <property type="entry name" value="YbaP-like"/>
</dbReference>
<dbReference type="EMBL" id="JBEWLY010000017">
    <property type="protein sequence ID" value="MET1756048.1"/>
    <property type="molecule type" value="Genomic_DNA"/>
</dbReference>
<gene>
    <name evidence="1" type="ORF">ABVV53_11350</name>
</gene>
<proteinExistence type="predicted"/>
<evidence type="ECO:0000313" key="2">
    <source>
        <dbReference type="Proteomes" id="UP001548713"/>
    </source>
</evidence>
<evidence type="ECO:0000313" key="1">
    <source>
        <dbReference type="EMBL" id="MET1756048.1"/>
    </source>
</evidence>
<dbReference type="InterPro" id="IPR002816">
    <property type="entry name" value="TraB/PrgY/GumN_fam"/>
</dbReference>
<keyword evidence="2" id="KW-1185">Reference proteome</keyword>
<reference evidence="1 2" key="1">
    <citation type="submission" date="2024-07" db="EMBL/GenBank/DDBJ databases">
        <title>Novosphingobium kalidii RD2P27.</title>
        <authorList>
            <person name="Sun J.-Q."/>
        </authorList>
    </citation>
    <scope>NUCLEOTIDE SEQUENCE [LARGE SCALE GENOMIC DNA]</scope>
    <source>
        <strain evidence="1 2">RD2P27</strain>
    </source>
</reference>
<dbReference type="RefSeq" id="WP_353984533.1">
    <property type="nucleotide sequence ID" value="NZ_JBEWLY010000017.1"/>
</dbReference>
<name>A0ABV2D2H1_9SPHN</name>
<dbReference type="PANTHER" id="PTHR40590:SF1">
    <property type="entry name" value="CYTOPLASMIC PROTEIN"/>
    <property type="match status" value="1"/>
</dbReference>
<dbReference type="Pfam" id="PF01963">
    <property type="entry name" value="TraB_PrgY_gumN"/>
    <property type="match status" value="1"/>
</dbReference>
<comment type="caution">
    <text evidence="1">The sequence shown here is derived from an EMBL/GenBank/DDBJ whole genome shotgun (WGS) entry which is preliminary data.</text>
</comment>
<accession>A0ABV2D2H1</accession>
<dbReference type="CDD" id="cd14789">
    <property type="entry name" value="Tiki"/>
    <property type="match status" value="1"/>
</dbReference>
<sequence>MILTTHMRRFALILLATLALTGCKREPLEANPAIWHVAGSRGEEAWLFGTIHAAPRPLDWRTETVDTALAQADTVMVELANVGDDAAIAEVFSSLSRTSGLPPVTQRVPPELHSALRGMLKERKFKESDLRDVETWAIALMLARPAQGSDGRNGIDRAVIAAAKKKPIVELEGATSQLSIFDSLPEAEQRQLLAAVLADAEVVSGEDEHLVESWRLGDAARIEAETRTGLLADPELRAALFTERNLRWASRIVAQMNSGERPFVAVGAAHMVGPDGLIALLQRAGYSVTRLP</sequence>
<protein>
    <submittedName>
        <fullName evidence="1">TraB/GumN family protein</fullName>
    </submittedName>
</protein>
<dbReference type="Proteomes" id="UP001548713">
    <property type="component" value="Unassembled WGS sequence"/>
</dbReference>
<organism evidence="1 2">
    <name type="scientific">Novosphingobium kalidii</name>
    <dbReference type="NCBI Taxonomy" id="3230299"/>
    <lineage>
        <taxon>Bacteria</taxon>
        <taxon>Pseudomonadati</taxon>
        <taxon>Pseudomonadota</taxon>
        <taxon>Alphaproteobacteria</taxon>
        <taxon>Sphingomonadales</taxon>
        <taxon>Sphingomonadaceae</taxon>
        <taxon>Novosphingobium</taxon>
    </lineage>
</organism>